<dbReference type="AlphaFoldDB" id="A0AAV0EVG6"/>
<dbReference type="Proteomes" id="UP001152523">
    <property type="component" value="Unassembled WGS sequence"/>
</dbReference>
<accession>A0AAV0EVG6</accession>
<keyword evidence="2" id="KW-1185">Reference proteome</keyword>
<organism evidence="1 2">
    <name type="scientific">Cuscuta epithymum</name>
    <dbReference type="NCBI Taxonomy" id="186058"/>
    <lineage>
        <taxon>Eukaryota</taxon>
        <taxon>Viridiplantae</taxon>
        <taxon>Streptophyta</taxon>
        <taxon>Embryophyta</taxon>
        <taxon>Tracheophyta</taxon>
        <taxon>Spermatophyta</taxon>
        <taxon>Magnoliopsida</taxon>
        <taxon>eudicotyledons</taxon>
        <taxon>Gunneridae</taxon>
        <taxon>Pentapetalae</taxon>
        <taxon>asterids</taxon>
        <taxon>lamiids</taxon>
        <taxon>Solanales</taxon>
        <taxon>Convolvulaceae</taxon>
        <taxon>Cuscuteae</taxon>
        <taxon>Cuscuta</taxon>
        <taxon>Cuscuta subgen. Cuscuta</taxon>
    </lineage>
</organism>
<dbReference type="EMBL" id="CAMAPF010000945">
    <property type="protein sequence ID" value="CAH9127217.1"/>
    <property type="molecule type" value="Genomic_DNA"/>
</dbReference>
<gene>
    <name evidence="1" type="ORF">CEPIT_LOCUS28145</name>
</gene>
<reference evidence="1" key="1">
    <citation type="submission" date="2022-07" db="EMBL/GenBank/DDBJ databases">
        <authorList>
            <person name="Macas J."/>
            <person name="Novak P."/>
            <person name="Neumann P."/>
        </authorList>
    </citation>
    <scope>NUCLEOTIDE SEQUENCE</scope>
</reference>
<protein>
    <submittedName>
        <fullName evidence="1">Uncharacterized protein</fullName>
    </submittedName>
</protein>
<evidence type="ECO:0000313" key="1">
    <source>
        <dbReference type="EMBL" id="CAH9127217.1"/>
    </source>
</evidence>
<comment type="caution">
    <text evidence="1">The sequence shown here is derived from an EMBL/GenBank/DDBJ whole genome shotgun (WGS) entry which is preliminary data.</text>
</comment>
<sequence length="107" mass="11743">MIRSSTKKRKKELSCSADVVRHGDTSALGGAGGSIEKTWQRNGCGGMCRCVLLSPLPTFFLFSSSSSTYLLSSSRSGNFFSWADLGVCWPLLSNELFKLFNFLLFSI</sequence>
<name>A0AAV0EVG6_9ASTE</name>
<proteinExistence type="predicted"/>
<evidence type="ECO:0000313" key="2">
    <source>
        <dbReference type="Proteomes" id="UP001152523"/>
    </source>
</evidence>